<sequence length="266" mass="28493">MLTLSETQWSTWLALYGLPLFRVLALLTAAPVFSNRAVPTRVRLALGLAVTLVLAPTLAPLLKPLPLGSWLILPAIVSEILIGVAIGFFLRLIFAAIDLAAAFVGFQMGLSFAVFFSPTSGAQTPVLNEFIGVFATLLFLALDGHLMLILALARSFEWLPPLGGPWAWEAGWAVAVQVPAILFTTAFMIALPVTAALLLTNIALGFLTRTAPQLNIFAIGFPITITIGFLALWAVFPALGEAMQQLFVDGLSWAERFLHALGALPT</sequence>
<evidence type="ECO:0000256" key="3">
    <source>
        <dbReference type="ARBA" id="ARBA00021717"/>
    </source>
</evidence>
<evidence type="ECO:0000256" key="9">
    <source>
        <dbReference type="NCBIfam" id="TIGR01400"/>
    </source>
</evidence>
<accession>A0A2Z6DZV9</accession>
<organism evidence="11 12">
    <name type="scientific">Hydrogenophilus thermoluteolus</name>
    <name type="common">Pseudomonas hydrogenothermophila</name>
    <dbReference type="NCBI Taxonomy" id="297"/>
    <lineage>
        <taxon>Bacteria</taxon>
        <taxon>Pseudomonadati</taxon>
        <taxon>Pseudomonadota</taxon>
        <taxon>Hydrogenophilia</taxon>
        <taxon>Hydrogenophilales</taxon>
        <taxon>Hydrogenophilaceae</taxon>
        <taxon>Hydrogenophilus</taxon>
    </lineage>
</organism>
<feature type="transmembrane region" description="Helical" evidence="10">
    <location>
        <begin position="97"/>
        <end position="118"/>
    </location>
</feature>
<evidence type="ECO:0000313" key="11">
    <source>
        <dbReference type="EMBL" id="BBD77869.1"/>
    </source>
</evidence>
<reference evidence="11 12" key="1">
    <citation type="submission" date="2018-04" db="EMBL/GenBank/DDBJ databases">
        <title>Complete genome sequence of Hydrogenophilus thermoluteolus TH-1.</title>
        <authorList>
            <person name="Arai H."/>
        </authorList>
    </citation>
    <scope>NUCLEOTIDE SEQUENCE [LARGE SCALE GENOMIC DNA]</scope>
    <source>
        <strain evidence="11 12">TH-1</strain>
    </source>
</reference>
<feature type="transmembrane region" description="Helical" evidence="10">
    <location>
        <begin position="214"/>
        <end position="236"/>
    </location>
</feature>
<dbReference type="PRINTS" id="PR00953">
    <property type="entry name" value="TYPE3IMRPROT"/>
</dbReference>
<keyword evidence="5 10" id="KW-0812">Transmembrane</keyword>
<evidence type="ECO:0000256" key="4">
    <source>
        <dbReference type="ARBA" id="ARBA00022475"/>
    </source>
</evidence>
<dbReference type="NCBIfam" id="TIGR01400">
    <property type="entry name" value="fliR"/>
    <property type="match status" value="1"/>
</dbReference>
<proteinExistence type="inferred from homology"/>
<dbReference type="InterPro" id="IPR006303">
    <property type="entry name" value="FliR"/>
</dbReference>
<dbReference type="GO" id="GO:0044780">
    <property type="term" value="P:bacterial-type flagellum assembly"/>
    <property type="evidence" value="ECO:0007669"/>
    <property type="project" value="UniProtKB-UniRule"/>
</dbReference>
<keyword evidence="11" id="KW-0969">Cilium</keyword>
<keyword evidence="7 10" id="KW-0472">Membrane</keyword>
<keyword evidence="11" id="KW-0282">Flagellum</keyword>
<gene>
    <name evidence="11" type="primary">fliR</name>
    <name evidence="11" type="ORF">HPTL_1609</name>
</gene>
<comment type="function">
    <text evidence="1 10">Role in flagellar biosynthesis.</text>
</comment>
<keyword evidence="8 10" id="KW-0975">Bacterial flagellum</keyword>
<keyword evidence="11" id="KW-0966">Cell projection</keyword>
<evidence type="ECO:0000256" key="2">
    <source>
        <dbReference type="ARBA" id="ARBA00009772"/>
    </source>
</evidence>
<keyword evidence="4 10" id="KW-1003">Cell membrane</keyword>
<feature type="transmembrane region" description="Helical" evidence="10">
    <location>
        <begin position="130"/>
        <end position="153"/>
    </location>
</feature>
<evidence type="ECO:0000313" key="12">
    <source>
        <dbReference type="Proteomes" id="UP000262004"/>
    </source>
</evidence>
<keyword evidence="6 10" id="KW-1133">Transmembrane helix</keyword>
<evidence type="ECO:0000256" key="5">
    <source>
        <dbReference type="ARBA" id="ARBA00022692"/>
    </source>
</evidence>
<dbReference type="EMBL" id="AP018558">
    <property type="protein sequence ID" value="BBD77869.1"/>
    <property type="molecule type" value="Genomic_DNA"/>
</dbReference>
<comment type="subcellular location">
    <subcellularLocation>
        <location evidence="10">Cell membrane</location>
        <topology evidence="10">Multi-pass membrane protein</topology>
    </subcellularLocation>
    <subcellularLocation>
        <location evidence="10">Bacterial flagellum basal body</location>
    </subcellularLocation>
</comment>
<feature type="transmembrane region" description="Helical" evidence="10">
    <location>
        <begin position="44"/>
        <end position="62"/>
    </location>
</feature>
<evidence type="ECO:0000256" key="10">
    <source>
        <dbReference type="RuleBase" id="RU362071"/>
    </source>
</evidence>
<dbReference type="Pfam" id="PF01311">
    <property type="entry name" value="Bac_export_1"/>
    <property type="match status" value="1"/>
</dbReference>
<dbReference type="PANTHER" id="PTHR30065:SF8">
    <property type="entry name" value="FLAGELLAR BIOSYNTHETIC PROTEIN FLIR"/>
    <property type="match status" value="1"/>
</dbReference>
<comment type="similarity">
    <text evidence="2 10">Belongs to the FliR/MopE/SpaR family.</text>
</comment>
<evidence type="ECO:0000256" key="8">
    <source>
        <dbReference type="ARBA" id="ARBA00023143"/>
    </source>
</evidence>
<dbReference type="GO" id="GO:0009425">
    <property type="term" value="C:bacterial-type flagellum basal body"/>
    <property type="evidence" value="ECO:0007669"/>
    <property type="project" value="UniProtKB-SubCell"/>
</dbReference>
<feature type="transmembrane region" description="Helical" evidence="10">
    <location>
        <begin position="68"/>
        <end position="90"/>
    </location>
</feature>
<protein>
    <recommendedName>
        <fullName evidence="3 9">Flagellar biosynthetic protein FliR</fullName>
    </recommendedName>
</protein>
<dbReference type="GO" id="GO:0005886">
    <property type="term" value="C:plasma membrane"/>
    <property type="evidence" value="ECO:0007669"/>
    <property type="project" value="UniProtKB-SubCell"/>
</dbReference>
<dbReference type="RefSeq" id="WP_119335566.1">
    <property type="nucleotide sequence ID" value="NZ_AP018558.1"/>
</dbReference>
<name>A0A2Z6DZV9_HYDTE</name>
<evidence type="ECO:0000256" key="6">
    <source>
        <dbReference type="ARBA" id="ARBA00022989"/>
    </source>
</evidence>
<keyword evidence="12" id="KW-1185">Reference proteome</keyword>
<dbReference type="GO" id="GO:0006605">
    <property type="term" value="P:protein targeting"/>
    <property type="evidence" value="ECO:0007669"/>
    <property type="project" value="UniProtKB-UniRule"/>
</dbReference>
<dbReference type="InterPro" id="IPR002010">
    <property type="entry name" value="T3SS_IM_R"/>
</dbReference>
<dbReference type="OrthoDB" id="9797790at2"/>
<evidence type="ECO:0000256" key="1">
    <source>
        <dbReference type="ARBA" id="ARBA00002578"/>
    </source>
</evidence>
<dbReference type="Proteomes" id="UP000262004">
    <property type="component" value="Chromosome"/>
</dbReference>
<dbReference type="PANTHER" id="PTHR30065">
    <property type="entry name" value="FLAGELLAR BIOSYNTHETIC PROTEIN FLIR"/>
    <property type="match status" value="1"/>
</dbReference>
<feature type="transmembrane region" description="Helical" evidence="10">
    <location>
        <begin position="12"/>
        <end position="32"/>
    </location>
</feature>
<dbReference type="AlphaFoldDB" id="A0A2Z6DZV9"/>
<feature type="transmembrane region" description="Helical" evidence="10">
    <location>
        <begin position="189"/>
        <end position="207"/>
    </location>
</feature>
<dbReference type="KEGG" id="htl:HPTL_1609"/>
<evidence type="ECO:0000256" key="7">
    <source>
        <dbReference type="ARBA" id="ARBA00023136"/>
    </source>
</evidence>